<dbReference type="EMBL" id="JH818466">
    <property type="protein sequence ID" value="EKC28386.1"/>
    <property type="molecule type" value="Genomic_DNA"/>
</dbReference>
<sequence>MTCVLLHDMSRERTHSGTSGRKLRDDGLSHGPGQAIYRRGRESSAGSINWIARVQTTPLRVQQPRYEPLGPHGPTSQSDQYVWIMLGYSKLT</sequence>
<evidence type="ECO:0000313" key="2">
    <source>
        <dbReference type="EMBL" id="EKC28386.1"/>
    </source>
</evidence>
<feature type="region of interest" description="Disordered" evidence="1">
    <location>
        <begin position="1"/>
        <end position="35"/>
    </location>
</feature>
<protein>
    <submittedName>
        <fullName evidence="2">Uncharacterized protein</fullName>
    </submittedName>
</protein>
<reference evidence="2" key="1">
    <citation type="journal article" date="2012" name="Nature">
        <title>The oyster genome reveals stress adaptation and complexity of shell formation.</title>
        <authorList>
            <person name="Zhang G."/>
            <person name="Fang X."/>
            <person name="Guo X."/>
            <person name="Li L."/>
            <person name="Luo R."/>
            <person name="Xu F."/>
            <person name="Yang P."/>
            <person name="Zhang L."/>
            <person name="Wang X."/>
            <person name="Qi H."/>
            <person name="Xiong Z."/>
            <person name="Que H."/>
            <person name="Xie Y."/>
            <person name="Holland P.W."/>
            <person name="Paps J."/>
            <person name="Zhu Y."/>
            <person name="Wu F."/>
            <person name="Chen Y."/>
            <person name="Wang J."/>
            <person name="Peng C."/>
            <person name="Meng J."/>
            <person name="Yang L."/>
            <person name="Liu J."/>
            <person name="Wen B."/>
            <person name="Zhang N."/>
            <person name="Huang Z."/>
            <person name="Zhu Q."/>
            <person name="Feng Y."/>
            <person name="Mount A."/>
            <person name="Hedgecock D."/>
            <person name="Xu Z."/>
            <person name="Liu Y."/>
            <person name="Domazet-Loso T."/>
            <person name="Du Y."/>
            <person name="Sun X."/>
            <person name="Zhang S."/>
            <person name="Liu B."/>
            <person name="Cheng P."/>
            <person name="Jiang X."/>
            <person name="Li J."/>
            <person name="Fan D."/>
            <person name="Wang W."/>
            <person name="Fu W."/>
            <person name="Wang T."/>
            <person name="Wang B."/>
            <person name="Zhang J."/>
            <person name="Peng Z."/>
            <person name="Li Y."/>
            <person name="Li N."/>
            <person name="Wang J."/>
            <person name="Chen M."/>
            <person name="He Y."/>
            <person name="Tan F."/>
            <person name="Song X."/>
            <person name="Zheng Q."/>
            <person name="Huang R."/>
            <person name="Yang H."/>
            <person name="Du X."/>
            <person name="Chen L."/>
            <person name="Yang M."/>
            <person name="Gaffney P.M."/>
            <person name="Wang S."/>
            <person name="Luo L."/>
            <person name="She Z."/>
            <person name="Ming Y."/>
            <person name="Huang W."/>
            <person name="Zhang S."/>
            <person name="Huang B."/>
            <person name="Zhang Y."/>
            <person name="Qu T."/>
            <person name="Ni P."/>
            <person name="Miao G."/>
            <person name="Wang J."/>
            <person name="Wang Q."/>
            <person name="Steinberg C.E."/>
            <person name="Wang H."/>
            <person name="Li N."/>
            <person name="Qian L."/>
            <person name="Zhang G."/>
            <person name="Li Y."/>
            <person name="Yang H."/>
            <person name="Liu X."/>
            <person name="Wang J."/>
            <person name="Yin Y."/>
            <person name="Wang J."/>
        </authorList>
    </citation>
    <scope>NUCLEOTIDE SEQUENCE [LARGE SCALE GENOMIC DNA]</scope>
    <source>
        <strain evidence="2">05x7-T-G4-1.051#20</strain>
    </source>
</reference>
<organism evidence="2">
    <name type="scientific">Magallana gigas</name>
    <name type="common">Pacific oyster</name>
    <name type="synonym">Crassostrea gigas</name>
    <dbReference type="NCBI Taxonomy" id="29159"/>
    <lineage>
        <taxon>Eukaryota</taxon>
        <taxon>Metazoa</taxon>
        <taxon>Spiralia</taxon>
        <taxon>Lophotrochozoa</taxon>
        <taxon>Mollusca</taxon>
        <taxon>Bivalvia</taxon>
        <taxon>Autobranchia</taxon>
        <taxon>Pteriomorphia</taxon>
        <taxon>Ostreida</taxon>
        <taxon>Ostreoidea</taxon>
        <taxon>Ostreidae</taxon>
        <taxon>Magallana</taxon>
    </lineage>
</organism>
<name>K1R3E6_MAGGI</name>
<dbReference type="InParanoid" id="K1R3E6"/>
<gene>
    <name evidence="2" type="ORF">CGI_10023771</name>
</gene>
<dbReference type="AlphaFoldDB" id="K1R3E6"/>
<proteinExistence type="predicted"/>
<evidence type="ECO:0000256" key="1">
    <source>
        <dbReference type="SAM" id="MobiDB-lite"/>
    </source>
</evidence>
<dbReference type="HOGENOM" id="CLU_2415416_0_0_1"/>
<accession>K1R3E6</accession>